<keyword evidence="2" id="KW-0614">Plasmid</keyword>
<dbReference type="SUPFAM" id="SSF103515">
    <property type="entry name" value="Autotransporter"/>
    <property type="match status" value="1"/>
</dbReference>
<dbReference type="InterPro" id="IPR005546">
    <property type="entry name" value="Autotransporte_beta"/>
</dbReference>
<dbReference type="OrthoDB" id="9804931at2"/>
<dbReference type="SMART" id="SM00869">
    <property type="entry name" value="Autotransporter"/>
    <property type="match status" value="1"/>
</dbReference>
<dbReference type="InterPro" id="IPR036709">
    <property type="entry name" value="Autotransporte_beta_dom_sf"/>
</dbReference>
<dbReference type="eggNOG" id="COG3210">
    <property type="taxonomic scope" value="Bacteria"/>
</dbReference>
<dbReference type="Proteomes" id="UP000007471">
    <property type="component" value="Plasmid pMESCI01"/>
</dbReference>
<evidence type="ECO:0000259" key="1">
    <source>
        <dbReference type="PROSITE" id="PS51208"/>
    </source>
</evidence>
<dbReference type="PROSITE" id="PS51208">
    <property type="entry name" value="AUTOTRANSPORTER"/>
    <property type="match status" value="1"/>
</dbReference>
<dbReference type="Pfam" id="PF03797">
    <property type="entry name" value="Autotransporter"/>
    <property type="match status" value="1"/>
</dbReference>
<dbReference type="PATRIC" id="fig|765698.3.peg.359"/>
<reference evidence="3" key="1">
    <citation type="submission" date="2011-01" db="EMBL/GenBank/DDBJ databases">
        <title>Complete sequence of plasmid of Mesorhizobium ciceri bv. biserrulae WSM1271.</title>
        <authorList>
            <person name="Lucas S."/>
            <person name="Copeland A."/>
            <person name="Lapidus A."/>
            <person name="Cheng J.-F."/>
            <person name="Goodwin L."/>
            <person name="Pitluck S."/>
            <person name="Teshima H."/>
            <person name="Detter J.C."/>
            <person name="Han C."/>
            <person name="Tapia R."/>
            <person name="Land M."/>
            <person name="Hauser L."/>
            <person name="Kyrpides N."/>
            <person name="Ivanova N."/>
            <person name="Nandasena K."/>
            <person name="Reeve W.G."/>
            <person name="Howieson J.G."/>
            <person name="O'Hara G."/>
            <person name="Tiwari R.P."/>
            <person name="Woyke T."/>
        </authorList>
    </citation>
    <scope>NUCLEOTIDE SEQUENCE [LARGE SCALE GENOMIC DNA]</scope>
    <source>
        <strain evidence="3">HAMBI 2942 / LMG 23838 / WSM1271</strain>
        <plasmid evidence="3">Plasmid pMESCI01</plasmid>
    </source>
</reference>
<name>E8TNW4_MESCW</name>
<dbReference type="GO" id="GO:0019867">
    <property type="term" value="C:outer membrane"/>
    <property type="evidence" value="ECO:0007669"/>
    <property type="project" value="InterPro"/>
</dbReference>
<dbReference type="InterPro" id="IPR006315">
    <property type="entry name" value="OM_autotransptr_brl_dom"/>
</dbReference>
<protein>
    <submittedName>
        <fullName evidence="2">Outer membrane autotransporter barrel domain protein</fullName>
    </submittedName>
</protein>
<dbReference type="Gene3D" id="2.40.128.130">
    <property type="entry name" value="Autotransporter beta-domain"/>
    <property type="match status" value="1"/>
</dbReference>
<organism evidence="2 3">
    <name type="scientific">Mesorhizobium ciceri biovar biserrulae (strain HAMBI 2942 / LMG 23838 / WSM1271)</name>
    <dbReference type="NCBI Taxonomy" id="765698"/>
    <lineage>
        <taxon>Bacteria</taxon>
        <taxon>Pseudomonadati</taxon>
        <taxon>Pseudomonadota</taxon>
        <taxon>Alphaproteobacteria</taxon>
        <taxon>Hyphomicrobiales</taxon>
        <taxon>Phyllobacteriaceae</taxon>
        <taxon>Mesorhizobium</taxon>
    </lineage>
</organism>
<accession>E8TNW4</accession>
<proteinExistence type="predicted"/>
<dbReference type="NCBIfam" id="TIGR01414">
    <property type="entry name" value="autotrans_barl"/>
    <property type="match status" value="1"/>
</dbReference>
<evidence type="ECO:0000313" key="3">
    <source>
        <dbReference type="Proteomes" id="UP000007471"/>
    </source>
</evidence>
<dbReference type="KEGG" id="mci:Mesci_6421"/>
<feature type="domain" description="Autotransporter" evidence="1">
    <location>
        <begin position="1223"/>
        <end position="1503"/>
    </location>
</feature>
<dbReference type="eggNOG" id="COG4625">
    <property type="taxonomic scope" value="Bacteria"/>
</dbReference>
<gene>
    <name evidence="2" type="ordered locus">Mesci_6421</name>
</gene>
<geneLocation type="plasmid" evidence="2 3">
    <name>pMESCI01</name>
</geneLocation>
<dbReference type="HOGENOM" id="CLU_001106_0_0_5"/>
<evidence type="ECO:0000313" key="2">
    <source>
        <dbReference type="EMBL" id="ADV15393.1"/>
    </source>
</evidence>
<sequence>MARMIGHRQAVLSPSIPGKASTNSALRWKLRSQVSRLALRSAVGVAAAAGATLLAPGQAWSACFVVGATIQCDNTTTIDTTYPDNPPNDRAYSGAIATPIILNIDAGTTVSGNGLAVSNTGAGGLNVTNNGTISIDAGNMPTAGGTAALSLSAAGGVITYTGGSIINNGTGNAFDAAQTGGAGSVDINIAASVSAATGEGITVRDVATSTGVSVKTNNVSALAFGKDAIDAQSQSLTGNIAVTANGDLQAGNAGLVAVIVPGAATGNIEVTTNGSIDARFGIDAENLGTGRTTVVAGGPIAATTGNGIFAASVGSHVIVAARDVTATGNTAIVAWHAGAGAGAVDMSANNVSGTTGIVATNNGTGTVGVTATGTITGTLAEGIVATGNNAVSVSVLEAVTGATNGLTLIGGTGGGGDISVTGVGGFVGGTGDAANILNNGAGTLTVDIAGASNSTGGHGIYVRDTALGGDIGVTTGAVSALAGTAIDVQTRSETSNLDVTANGAIDGRSGISAVNLGGGTLTVTAAGPVTATGGGSGGIFAQGSGGNIKVTAGDVTATGFAGITAQMVFAATAATVDVTTGNVSGTRGIAATTGGTGAITVTTAGMITGTLSEGILAAGGGAVTVNAANTVTGATDGLELIAGTGGAGDILVTGAGGFAGGSGDAANILNNGSGTVSVNISGASSSMAGKGIVVRDTAAGGAITVTTGAVTALAGSKDAIDIQAQSTTGNVTALANGDIKSGNAGIVTAIFPAAATGNINVTANGAIGARFGVDAENLGSGSTTVKTVGPVTATSGNGVYARTTGGSVLVNAGAVSSTGNTAIIARQTNAAGAGTVGVTTTGAVSGLTGIEATNSGTGTVTVTANSAVTGTAAEGIKATGAGVVNVNVAGTASGVARGVTVTGSSGTITNTSVGTIRNSSGLLTDSALVATGGPFVLANAGFITGTVTFGAAADTFNNNGTWRTAGGTSDFGGGGGGDTMTNGPGSIVDAAGVGGIATTNFTNLAMFVNQGRTTVVNGFAGDVLNTSGNAQFDGSSIYAVDIGGLNQSDKFVSTGTTTLAAGSTLEVHMVGNLQVGAQYKVLTADGGLTGEFGSVTGVTNTAFLSVTDTYDANNAYLDVAKVRDFADAGLTPNQIATGEGLDRLTSGAVFGAVAGLATDAEARTVFDQLSGEIHASAKGMLVEDSRFVRDAATSRVRAAFGDVGTAALPVMAYGEGGPEMVAADTDRFAVWGQAFGSWGNTDSDGNAAAFDRSTGGLLAGADTLVGGWRVGLLGGYSHANFDADDRSSRGDADNSHLGLYGGTNWGAIAFRTGAAYSWSSLSTKRSVAFNGFADQLSADYDAGTAQIFGELAYKVGSSGPDAEGFKFEPFVNLAYVSVHTDGFTEKGGAAALTSAGSTTDATFTTLGLRGSTGFALGNINATARGMLGWRHAFGDTTPLSTVAFAGSDAFTIAGVPIATDSAVIEAGIDLKMSANATLALSYSGQFGGGAVDNGAKLDLAVKF</sequence>
<dbReference type="EMBL" id="CP002448">
    <property type="protein sequence ID" value="ADV15393.1"/>
    <property type="molecule type" value="Genomic_DNA"/>
</dbReference>